<sequence length="71" mass="7532">MAESDKISDESLSNEATGQRGCGRGRMAPMGQGVIPKEPGASCQVAPGPLMSLWEAVKEKVKFVRHSLSDS</sequence>
<dbReference type="EMBL" id="GL732543">
    <property type="protein sequence ID" value="EFX81323.1"/>
    <property type="molecule type" value="Genomic_DNA"/>
</dbReference>
<dbReference type="HOGENOM" id="CLU_2742598_0_0_1"/>
<dbReference type="Proteomes" id="UP000000305">
    <property type="component" value="Unassembled WGS sequence"/>
</dbReference>
<dbReference type="AlphaFoldDB" id="E9GG19"/>
<dbReference type="KEGG" id="dpx:DAPPUDRAFT_242173"/>
<protein>
    <submittedName>
        <fullName evidence="2">Uncharacterized protein</fullName>
    </submittedName>
</protein>
<evidence type="ECO:0000313" key="3">
    <source>
        <dbReference type="Proteomes" id="UP000000305"/>
    </source>
</evidence>
<name>E9GG19_DAPPU</name>
<reference evidence="2 3" key="1">
    <citation type="journal article" date="2011" name="Science">
        <title>The ecoresponsive genome of Daphnia pulex.</title>
        <authorList>
            <person name="Colbourne J.K."/>
            <person name="Pfrender M.E."/>
            <person name="Gilbert D."/>
            <person name="Thomas W.K."/>
            <person name="Tucker A."/>
            <person name="Oakley T.H."/>
            <person name="Tokishita S."/>
            <person name="Aerts A."/>
            <person name="Arnold G.J."/>
            <person name="Basu M.K."/>
            <person name="Bauer D.J."/>
            <person name="Caceres C.E."/>
            <person name="Carmel L."/>
            <person name="Casola C."/>
            <person name="Choi J.H."/>
            <person name="Detter J.C."/>
            <person name="Dong Q."/>
            <person name="Dusheyko S."/>
            <person name="Eads B.D."/>
            <person name="Frohlich T."/>
            <person name="Geiler-Samerotte K.A."/>
            <person name="Gerlach D."/>
            <person name="Hatcher P."/>
            <person name="Jogdeo S."/>
            <person name="Krijgsveld J."/>
            <person name="Kriventseva E.V."/>
            <person name="Kultz D."/>
            <person name="Laforsch C."/>
            <person name="Lindquist E."/>
            <person name="Lopez J."/>
            <person name="Manak J.R."/>
            <person name="Muller J."/>
            <person name="Pangilinan J."/>
            <person name="Patwardhan R.P."/>
            <person name="Pitluck S."/>
            <person name="Pritham E.J."/>
            <person name="Rechtsteiner A."/>
            <person name="Rho M."/>
            <person name="Rogozin I.B."/>
            <person name="Sakarya O."/>
            <person name="Salamov A."/>
            <person name="Schaack S."/>
            <person name="Shapiro H."/>
            <person name="Shiga Y."/>
            <person name="Skalitzky C."/>
            <person name="Smith Z."/>
            <person name="Souvorov A."/>
            <person name="Sung W."/>
            <person name="Tang Z."/>
            <person name="Tsuchiya D."/>
            <person name="Tu H."/>
            <person name="Vos H."/>
            <person name="Wang M."/>
            <person name="Wolf Y.I."/>
            <person name="Yamagata H."/>
            <person name="Yamada T."/>
            <person name="Ye Y."/>
            <person name="Shaw J.R."/>
            <person name="Andrews J."/>
            <person name="Crease T.J."/>
            <person name="Tang H."/>
            <person name="Lucas S.M."/>
            <person name="Robertson H.M."/>
            <person name="Bork P."/>
            <person name="Koonin E.V."/>
            <person name="Zdobnov E.M."/>
            <person name="Grigoriev I.V."/>
            <person name="Lynch M."/>
            <person name="Boore J.L."/>
        </authorList>
    </citation>
    <scope>NUCLEOTIDE SEQUENCE [LARGE SCALE GENOMIC DNA]</scope>
</reference>
<accession>E9GG19</accession>
<keyword evidence="3" id="KW-1185">Reference proteome</keyword>
<organism evidence="2 3">
    <name type="scientific">Daphnia pulex</name>
    <name type="common">Water flea</name>
    <dbReference type="NCBI Taxonomy" id="6669"/>
    <lineage>
        <taxon>Eukaryota</taxon>
        <taxon>Metazoa</taxon>
        <taxon>Ecdysozoa</taxon>
        <taxon>Arthropoda</taxon>
        <taxon>Crustacea</taxon>
        <taxon>Branchiopoda</taxon>
        <taxon>Diplostraca</taxon>
        <taxon>Cladocera</taxon>
        <taxon>Anomopoda</taxon>
        <taxon>Daphniidae</taxon>
        <taxon>Daphnia</taxon>
    </lineage>
</organism>
<dbReference type="InParanoid" id="E9GG19"/>
<gene>
    <name evidence="2" type="ORF">DAPPUDRAFT_242173</name>
</gene>
<evidence type="ECO:0000256" key="1">
    <source>
        <dbReference type="SAM" id="MobiDB-lite"/>
    </source>
</evidence>
<proteinExistence type="predicted"/>
<feature type="region of interest" description="Disordered" evidence="1">
    <location>
        <begin position="1"/>
        <end position="40"/>
    </location>
</feature>
<evidence type="ECO:0000313" key="2">
    <source>
        <dbReference type="EMBL" id="EFX81323.1"/>
    </source>
</evidence>